<evidence type="ECO:0000256" key="3">
    <source>
        <dbReference type="PROSITE-ProRule" id="PRU00221"/>
    </source>
</evidence>
<feature type="repeat" description="WD" evidence="3">
    <location>
        <begin position="49"/>
        <end position="90"/>
    </location>
</feature>
<dbReference type="EMBL" id="ML122250">
    <property type="protein sequence ID" value="RPD67162.1"/>
    <property type="molecule type" value="Genomic_DNA"/>
</dbReference>
<proteinExistence type="predicted"/>
<dbReference type="InterPro" id="IPR001680">
    <property type="entry name" value="WD40_rpt"/>
</dbReference>
<feature type="compositionally biased region" description="Polar residues" evidence="4">
    <location>
        <begin position="318"/>
        <end position="328"/>
    </location>
</feature>
<keyword evidence="1 3" id="KW-0853">WD repeat</keyword>
<organism evidence="5 6">
    <name type="scientific">Lentinus tigrinus ALCF2SS1-6</name>
    <dbReference type="NCBI Taxonomy" id="1328759"/>
    <lineage>
        <taxon>Eukaryota</taxon>
        <taxon>Fungi</taxon>
        <taxon>Dikarya</taxon>
        <taxon>Basidiomycota</taxon>
        <taxon>Agaricomycotina</taxon>
        <taxon>Agaricomycetes</taxon>
        <taxon>Polyporales</taxon>
        <taxon>Polyporaceae</taxon>
        <taxon>Lentinus</taxon>
    </lineage>
</organism>
<dbReference type="PROSITE" id="PS50294">
    <property type="entry name" value="WD_REPEATS_REGION"/>
    <property type="match status" value="1"/>
</dbReference>
<dbReference type="InterPro" id="IPR015943">
    <property type="entry name" value="WD40/YVTN_repeat-like_dom_sf"/>
</dbReference>
<protein>
    <submittedName>
        <fullName evidence="5">WD40 repeat-like protein</fullName>
    </submittedName>
</protein>
<dbReference type="OrthoDB" id="2414538at2759"/>
<dbReference type="InterPro" id="IPR045151">
    <property type="entry name" value="DCAF8"/>
</dbReference>
<feature type="compositionally biased region" description="Acidic residues" evidence="4">
    <location>
        <begin position="390"/>
        <end position="411"/>
    </location>
</feature>
<reference evidence="5" key="1">
    <citation type="journal article" date="2018" name="Genome Biol. Evol.">
        <title>Genomics and development of Lentinus tigrinus, a white-rot wood-decaying mushroom with dimorphic fruiting bodies.</title>
        <authorList>
            <person name="Wu B."/>
            <person name="Xu Z."/>
            <person name="Knudson A."/>
            <person name="Carlson A."/>
            <person name="Chen N."/>
            <person name="Kovaka S."/>
            <person name="LaButti K."/>
            <person name="Lipzen A."/>
            <person name="Pennachio C."/>
            <person name="Riley R."/>
            <person name="Schakwitz W."/>
            <person name="Umezawa K."/>
            <person name="Ohm R.A."/>
            <person name="Grigoriev I.V."/>
            <person name="Nagy L.G."/>
            <person name="Gibbons J."/>
            <person name="Hibbett D."/>
        </authorList>
    </citation>
    <scope>NUCLEOTIDE SEQUENCE [LARGE SCALE GENOMIC DNA]</scope>
    <source>
        <strain evidence="5">ALCF2SS1-6</strain>
    </source>
</reference>
<feature type="region of interest" description="Disordered" evidence="4">
    <location>
        <begin position="313"/>
        <end position="413"/>
    </location>
</feature>
<evidence type="ECO:0000256" key="4">
    <source>
        <dbReference type="SAM" id="MobiDB-lite"/>
    </source>
</evidence>
<feature type="compositionally biased region" description="Acidic residues" evidence="4">
    <location>
        <begin position="341"/>
        <end position="352"/>
    </location>
</feature>
<dbReference type="PROSITE" id="PS50082">
    <property type="entry name" value="WD_REPEATS_2"/>
    <property type="match status" value="1"/>
</dbReference>
<sequence>MLSTSIDTLLGTSSSPPSCPRARGWKENHLSVAYGKGGLDRVNVLGNDTVGHTGCVNALSWAKGGDVLISSGDDTTIRLWRMDKNNTEEDYPFVCDTIIDTGHRANVFNAQMLPYSSRIATVAGDRQVRVFDHERAVGFPRQTGEIEYSTRAAVIRVLRCHNGRTKRIVTEDSPDLFLTVAEDGTVRQHDLRVPHSCAEDACPAPLVQVNHELSTLALSPLTPYQFVVAGSSPYGYLFDRRHAGRQFREEWGQPPDAGEVTTCVRRFGRRSRGQHERPGVEHVTGARMASSNGHEVLLSYSSDAVYLYSTRDDPEPTSMASRVSSMVPSNKKRQRLREDSDGSDALEGDSELGQESTERDVMMEEDIERILAEESSPHPRRELRPLLSDNMDEDDSDIDEDDEDGEEDTYNGDERYHNVPIIMPRSRFEGVCNVETVKDVNFLGPRDEFVVSGSDDGNWFIWEKDTGKLHDILEGDSTVVNVIEGHPYLPLVAVSGIDHTVKLFAPTPGPSRFSRLDKAEAIMNRNADAARPRRGDLAALFSYYRLAQSMAQEGNGEIECTHQ</sequence>
<accession>A0A5C2STJ2</accession>
<feature type="compositionally biased region" description="Polar residues" evidence="4">
    <location>
        <begin position="1"/>
        <end position="16"/>
    </location>
</feature>
<dbReference type="PANTHER" id="PTHR15574:SF40">
    <property type="entry name" value="WD AND TETRATRICOPEPTIDE REPEATS PROTEIN 1"/>
    <property type="match status" value="1"/>
</dbReference>
<dbReference type="GO" id="GO:0005737">
    <property type="term" value="C:cytoplasm"/>
    <property type="evidence" value="ECO:0007669"/>
    <property type="project" value="TreeGrafter"/>
</dbReference>
<evidence type="ECO:0000256" key="2">
    <source>
        <dbReference type="ARBA" id="ARBA00022737"/>
    </source>
</evidence>
<gene>
    <name evidence="5" type="ORF">L227DRAFT_569347</name>
</gene>
<evidence type="ECO:0000256" key="1">
    <source>
        <dbReference type="ARBA" id="ARBA00022574"/>
    </source>
</evidence>
<dbReference type="Proteomes" id="UP000313359">
    <property type="component" value="Unassembled WGS sequence"/>
</dbReference>
<evidence type="ECO:0000313" key="5">
    <source>
        <dbReference type="EMBL" id="RPD67162.1"/>
    </source>
</evidence>
<name>A0A5C2STJ2_9APHY</name>
<dbReference type="GO" id="GO:0080008">
    <property type="term" value="C:Cul4-RING E3 ubiquitin ligase complex"/>
    <property type="evidence" value="ECO:0007669"/>
    <property type="project" value="TreeGrafter"/>
</dbReference>
<feature type="region of interest" description="Disordered" evidence="4">
    <location>
        <begin position="1"/>
        <end position="22"/>
    </location>
</feature>
<feature type="compositionally biased region" description="Basic and acidic residues" evidence="4">
    <location>
        <begin position="356"/>
        <end position="384"/>
    </location>
</feature>
<keyword evidence="6" id="KW-1185">Reference proteome</keyword>
<dbReference type="STRING" id="1328759.A0A5C2STJ2"/>
<dbReference type="AlphaFoldDB" id="A0A5C2STJ2"/>
<dbReference type="GO" id="GO:0045717">
    <property type="term" value="P:negative regulation of fatty acid biosynthetic process"/>
    <property type="evidence" value="ECO:0007669"/>
    <property type="project" value="TreeGrafter"/>
</dbReference>
<dbReference type="SUPFAM" id="SSF50978">
    <property type="entry name" value="WD40 repeat-like"/>
    <property type="match status" value="1"/>
</dbReference>
<dbReference type="InterPro" id="IPR036322">
    <property type="entry name" value="WD40_repeat_dom_sf"/>
</dbReference>
<dbReference type="Gene3D" id="2.130.10.10">
    <property type="entry name" value="YVTN repeat-like/Quinoprotein amine dehydrogenase"/>
    <property type="match status" value="2"/>
</dbReference>
<evidence type="ECO:0000313" key="6">
    <source>
        <dbReference type="Proteomes" id="UP000313359"/>
    </source>
</evidence>
<dbReference type="PANTHER" id="PTHR15574">
    <property type="entry name" value="WD REPEAT DOMAIN-CONTAINING FAMILY"/>
    <property type="match status" value="1"/>
</dbReference>
<keyword evidence="2" id="KW-0677">Repeat</keyword>
<dbReference type="SMART" id="SM00320">
    <property type="entry name" value="WD40"/>
    <property type="match status" value="5"/>
</dbReference>
<dbReference type="Pfam" id="PF00400">
    <property type="entry name" value="WD40"/>
    <property type="match status" value="2"/>
</dbReference>